<dbReference type="Gene3D" id="3.30.70.1060">
    <property type="entry name" value="Dimeric alpha+beta barrel"/>
    <property type="match status" value="1"/>
</dbReference>
<name>A0A5B2U0U0_9FLAO</name>
<comment type="caution">
    <text evidence="1">The sequence shown here is derived from an EMBL/GenBank/DDBJ whole genome shotgun (WGS) entry which is preliminary data.</text>
</comment>
<gene>
    <name evidence="1" type="ORF">FW780_15985</name>
</gene>
<dbReference type="SUPFAM" id="SSF54909">
    <property type="entry name" value="Dimeric alpha+beta barrel"/>
    <property type="match status" value="1"/>
</dbReference>
<accession>A0A5B2U0U0</accession>
<organism evidence="1 2">
    <name type="scientific">Chryseobacterium sediminis</name>
    <dbReference type="NCBI Taxonomy" id="1679494"/>
    <lineage>
        <taxon>Bacteria</taxon>
        <taxon>Pseudomonadati</taxon>
        <taxon>Bacteroidota</taxon>
        <taxon>Flavobacteriia</taxon>
        <taxon>Flavobacteriales</taxon>
        <taxon>Weeksellaceae</taxon>
        <taxon>Chryseobacterium group</taxon>
        <taxon>Chryseobacterium</taxon>
    </lineage>
</organism>
<protein>
    <submittedName>
        <fullName evidence="1">Uncharacterized protein</fullName>
    </submittedName>
</protein>
<evidence type="ECO:0000313" key="2">
    <source>
        <dbReference type="Proteomes" id="UP000323082"/>
    </source>
</evidence>
<proteinExistence type="predicted"/>
<dbReference type="InterPro" id="IPR011008">
    <property type="entry name" value="Dimeric_a/b-barrel"/>
</dbReference>
<dbReference type="RefSeq" id="WP_149834573.1">
    <property type="nucleotide sequence ID" value="NZ_VUNZ01000003.1"/>
</dbReference>
<dbReference type="Proteomes" id="UP000323082">
    <property type="component" value="Unassembled WGS sequence"/>
</dbReference>
<dbReference type="OrthoDB" id="7782105at2"/>
<dbReference type="AlphaFoldDB" id="A0A5B2U0U0"/>
<evidence type="ECO:0000313" key="1">
    <source>
        <dbReference type="EMBL" id="KAA2220376.1"/>
    </source>
</evidence>
<sequence length="127" mass="14705">MKEFMFYIRNEGDAKIALSADEHLAFIKKCEVYIKKLKSKNQLIAAQPIIREGLILSKNKEDWAMIPIDPNKEVQVGYYHIRASSIDEAVEIAKENPEFEYVPSATIEIRPIKIKEEETNFIYPSND</sequence>
<reference evidence="1 2" key="1">
    <citation type="journal article" date="2015" name="Int. J. Syst. Evol. Microbiol.">
        <title>Chryseobacterium sediminis sp. nov., isolated from a river sediment.</title>
        <authorList>
            <person name="Kampfer P."/>
            <person name="Busse H.J."/>
            <person name="McInroy J.A."/>
            <person name="Glaeser S.P."/>
        </authorList>
    </citation>
    <scope>NUCLEOTIDE SEQUENCE [LARGE SCALE GENOMIC DNA]</scope>
    <source>
        <strain evidence="1 2">IMT-174</strain>
    </source>
</reference>
<dbReference type="EMBL" id="VUNZ01000003">
    <property type="protein sequence ID" value="KAA2220376.1"/>
    <property type="molecule type" value="Genomic_DNA"/>
</dbReference>